<reference evidence="1 2" key="1">
    <citation type="submission" date="2018-05" db="EMBL/GenBank/DDBJ databases">
        <authorList>
            <person name="Goeker M."/>
            <person name="Huntemann M."/>
            <person name="Clum A."/>
            <person name="Pillay M."/>
            <person name="Palaniappan K."/>
            <person name="Varghese N."/>
            <person name="Mikhailova N."/>
            <person name="Stamatis D."/>
            <person name="Reddy T."/>
            <person name="Daum C."/>
            <person name="Shapiro N."/>
            <person name="Ivanova N."/>
            <person name="Kyrpides N."/>
            <person name="Woyke T."/>
        </authorList>
    </citation>
    <scope>NUCLEOTIDE SEQUENCE [LARGE SCALE GENOMIC DNA]</scope>
    <source>
        <strain evidence="1 2">DSM 26524</strain>
    </source>
</reference>
<gene>
    <name evidence="1" type="ORF">C7383_104319</name>
</gene>
<proteinExistence type="predicted"/>
<dbReference type="EMBL" id="QGGY01000004">
    <property type="protein sequence ID" value="PWJ76870.1"/>
    <property type="molecule type" value="Genomic_DNA"/>
</dbReference>
<dbReference type="InterPro" id="IPR027417">
    <property type="entry name" value="P-loop_NTPase"/>
</dbReference>
<dbReference type="Gene3D" id="3.40.50.300">
    <property type="entry name" value="P-loop containing nucleotide triphosphate hydrolases"/>
    <property type="match status" value="1"/>
</dbReference>
<dbReference type="RefSeq" id="WP_109626001.1">
    <property type="nucleotide sequence ID" value="NZ_JANKBI010000023.1"/>
</dbReference>
<dbReference type="Proteomes" id="UP000245412">
    <property type="component" value="Unassembled WGS sequence"/>
</dbReference>
<organism evidence="1 2">
    <name type="scientific">Murimonas intestini</name>
    <dbReference type="NCBI Taxonomy" id="1337051"/>
    <lineage>
        <taxon>Bacteria</taxon>
        <taxon>Bacillati</taxon>
        <taxon>Bacillota</taxon>
        <taxon>Clostridia</taxon>
        <taxon>Lachnospirales</taxon>
        <taxon>Lachnospiraceae</taxon>
        <taxon>Murimonas</taxon>
    </lineage>
</organism>
<sequence>MKKPIFAVCDLEAAYAYHLMERSNGKPGMPFEMQAFTNIKSLGLYASQHEIWILLIAAKAMCPEVKDMNIRKIMILSEGEIIEELAEYPAVYKYQSSDSLIAEVMGYYSRQEAAADPLAVMKKDVELIGVYSPVRRTLKTSFALTLGQVLAQGRTVLYINLEAYSGMEELLGKEFDTDITDLMYFVKEGNGNVIYKLNSIVQTFHNLDFLPPALSPYDIRDVTQKDWEGLLDEVVQFSTYNTIILDLDEHVEGAFELLRRCGRIYMPVREDHVSASKLAQYEKLLRRWDYEDIMEKTRKLKLPFHSSFGERGDYLEQLLWGELGDYVRKLVKEERSGPYGK</sequence>
<evidence type="ECO:0008006" key="3">
    <source>
        <dbReference type="Google" id="ProtNLM"/>
    </source>
</evidence>
<name>A0AB73T5T9_9FIRM</name>
<dbReference type="SUPFAM" id="SSF52540">
    <property type="entry name" value="P-loop containing nucleoside triphosphate hydrolases"/>
    <property type="match status" value="1"/>
</dbReference>
<dbReference type="Gene3D" id="3.40.50.10850">
    <property type="entry name" value="Ntrc-like two-domain protein"/>
    <property type="match status" value="1"/>
</dbReference>
<protein>
    <recommendedName>
        <fullName evidence="3">ParA family protein</fullName>
    </recommendedName>
</protein>
<dbReference type="AlphaFoldDB" id="A0AB73T5T9"/>
<evidence type="ECO:0000313" key="2">
    <source>
        <dbReference type="Proteomes" id="UP000245412"/>
    </source>
</evidence>
<evidence type="ECO:0000313" key="1">
    <source>
        <dbReference type="EMBL" id="PWJ76870.1"/>
    </source>
</evidence>
<keyword evidence="2" id="KW-1185">Reference proteome</keyword>
<comment type="caution">
    <text evidence="1">The sequence shown here is derived from an EMBL/GenBank/DDBJ whole genome shotgun (WGS) entry which is preliminary data.</text>
</comment>
<accession>A0AB73T5T9</accession>